<evidence type="ECO:0000256" key="10">
    <source>
        <dbReference type="ARBA" id="ARBA00029774"/>
    </source>
</evidence>
<keyword evidence="14" id="KW-1185">Reference proteome</keyword>
<dbReference type="InterPro" id="IPR006070">
    <property type="entry name" value="Sua5-like_dom"/>
</dbReference>
<evidence type="ECO:0000313" key="13">
    <source>
        <dbReference type="EMBL" id="NCJ05774.1"/>
    </source>
</evidence>
<dbReference type="EMBL" id="WVIC01000006">
    <property type="protein sequence ID" value="NCJ05774.1"/>
    <property type="molecule type" value="Genomic_DNA"/>
</dbReference>
<dbReference type="PANTHER" id="PTHR17490:SF16">
    <property type="entry name" value="THREONYLCARBAMOYL-AMP SYNTHASE"/>
    <property type="match status" value="1"/>
</dbReference>
<dbReference type="AlphaFoldDB" id="A0A8K2AH03"/>
<evidence type="ECO:0000256" key="1">
    <source>
        <dbReference type="ARBA" id="ARBA00004496"/>
    </source>
</evidence>
<keyword evidence="8" id="KW-0547">Nucleotide-binding</keyword>
<keyword evidence="4" id="KW-0963">Cytoplasm</keyword>
<evidence type="ECO:0000256" key="3">
    <source>
        <dbReference type="ARBA" id="ARBA00012584"/>
    </source>
</evidence>
<evidence type="ECO:0000256" key="11">
    <source>
        <dbReference type="ARBA" id="ARBA00048366"/>
    </source>
</evidence>
<accession>A0A8K2AH03</accession>
<dbReference type="GO" id="GO:0005524">
    <property type="term" value="F:ATP binding"/>
    <property type="evidence" value="ECO:0007669"/>
    <property type="project" value="UniProtKB-KW"/>
</dbReference>
<keyword evidence="9" id="KW-0067">ATP-binding</keyword>
<dbReference type="PROSITE" id="PS51163">
    <property type="entry name" value="YRDC"/>
    <property type="match status" value="1"/>
</dbReference>
<gene>
    <name evidence="13" type="ORF">GS597_04455</name>
</gene>
<dbReference type="GO" id="GO:0008033">
    <property type="term" value="P:tRNA processing"/>
    <property type="evidence" value="ECO:0007669"/>
    <property type="project" value="UniProtKB-KW"/>
</dbReference>
<dbReference type="SUPFAM" id="SSF55821">
    <property type="entry name" value="YrdC/RibB"/>
    <property type="match status" value="1"/>
</dbReference>
<organism evidence="13 14">
    <name type="scientific">Petrachloros mirabilis ULC683</name>
    <dbReference type="NCBI Taxonomy" id="2781853"/>
    <lineage>
        <taxon>Bacteria</taxon>
        <taxon>Bacillati</taxon>
        <taxon>Cyanobacteriota</taxon>
        <taxon>Cyanophyceae</taxon>
        <taxon>Synechococcales</taxon>
        <taxon>Petrachlorosaceae</taxon>
        <taxon>Petrachloros</taxon>
        <taxon>Petrachloros mirabilis</taxon>
    </lineage>
</organism>
<dbReference type="GO" id="GO:0005737">
    <property type="term" value="C:cytoplasm"/>
    <property type="evidence" value="ECO:0007669"/>
    <property type="project" value="UniProtKB-SubCell"/>
</dbReference>
<evidence type="ECO:0000256" key="9">
    <source>
        <dbReference type="ARBA" id="ARBA00022840"/>
    </source>
</evidence>
<dbReference type="PANTHER" id="PTHR17490">
    <property type="entry name" value="SUA5"/>
    <property type="match status" value="1"/>
</dbReference>
<feature type="domain" description="YrdC-like" evidence="12">
    <location>
        <begin position="3"/>
        <end position="192"/>
    </location>
</feature>
<dbReference type="Pfam" id="PF01300">
    <property type="entry name" value="Sua5_yciO_yrdC"/>
    <property type="match status" value="1"/>
</dbReference>
<comment type="caution">
    <text evidence="13">The sequence shown here is derived from an EMBL/GenBank/DDBJ whole genome shotgun (WGS) entry which is preliminary data.</text>
</comment>
<dbReference type="InterPro" id="IPR050156">
    <property type="entry name" value="TC-AMP_synthase_SUA5"/>
</dbReference>
<keyword evidence="6" id="KW-0819">tRNA processing</keyword>
<dbReference type="GO" id="GO:0003725">
    <property type="term" value="F:double-stranded RNA binding"/>
    <property type="evidence" value="ECO:0007669"/>
    <property type="project" value="InterPro"/>
</dbReference>
<evidence type="ECO:0000256" key="4">
    <source>
        <dbReference type="ARBA" id="ARBA00022490"/>
    </source>
</evidence>
<evidence type="ECO:0000256" key="7">
    <source>
        <dbReference type="ARBA" id="ARBA00022695"/>
    </source>
</evidence>
<dbReference type="GO" id="GO:0006450">
    <property type="term" value="P:regulation of translational fidelity"/>
    <property type="evidence" value="ECO:0007669"/>
    <property type="project" value="TreeGrafter"/>
</dbReference>
<sequence>MSQVSMAELVVAVRAGQLICFPTDTVPALAAAPTQAEQIYALKQRQANKPLILMGAKAADLWPFVQTENPAFSTWAEMAQRYWPGALTLVLPGCNIPPAMTPLNPGTIGLRVPCHPLALALLQQTGPLATTSVNRSGLPALTDVKEIETTFPQLLMPLAAEWQMNQETQPSLPSTVIAWTGQGWQTLRAGAVTLHGMTT</sequence>
<dbReference type="GO" id="GO:0061710">
    <property type="term" value="F:L-threonylcarbamoyladenylate synthase"/>
    <property type="evidence" value="ECO:0007669"/>
    <property type="project" value="UniProtKB-EC"/>
</dbReference>
<evidence type="ECO:0000259" key="12">
    <source>
        <dbReference type="PROSITE" id="PS51163"/>
    </source>
</evidence>
<dbReference type="GO" id="GO:0000049">
    <property type="term" value="F:tRNA binding"/>
    <property type="evidence" value="ECO:0007669"/>
    <property type="project" value="TreeGrafter"/>
</dbReference>
<comment type="catalytic activity">
    <reaction evidence="11">
        <text>L-threonine + hydrogencarbonate + ATP = L-threonylcarbamoyladenylate + diphosphate + H2O</text>
        <dbReference type="Rhea" id="RHEA:36407"/>
        <dbReference type="ChEBI" id="CHEBI:15377"/>
        <dbReference type="ChEBI" id="CHEBI:17544"/>
        <dbReference type="ChEBI" id="CHEBI:30616"/>
        <dbReference type="ChEBI" id="CHEBI:33019"/>
        <dbReference type="ChEBI" id="CHEBI:57926"/>
        <dbReference type="ChEBI" id="CHEBI:73682"/>
        <dbReference type="EC" id="2.7.7.87"/>
    </reaction>
</comment>
<evidence type="ECO:0000256" key="2">
    <source>
        <dbReference type="ARBA" id="ARBA00007663"/>
    </source>
</evidence>
<reference evidence="13" key="1">
    <citation type="submission" date="2019-12" db="EMBL/GenBank/DDBJ databases">
        <title>High-Quality draft genome sequences of three cyanobacteria isolated from the limestone walls of the Old Cathedral of Coimbra.</title>
        <authorList>
            <person name="Tiago I."/>
            <person name="Soares F."/>
            <person name="Portugal A."/>
        </authorList>
    </citation>
    <scope>NUCLEOTIDE SEQUENCE [LARGE SCALE GENOMIC DNA]</scope>
    <source>
        <strain evidence="13">C</strain>
    </source>
</reference>
<dbReference type="InterPro" id="IPR017945">
    <property type="entry name" value="DHBP_synth_RibB-like_a/b_dom"/>
</dbReference>
<comment type="subcellular location">
    <subcellularLocation>
        <location evidence="1">Cytoplasm</location>
    </subcellularLocation>
</comment>
<comment type="similarity">
    <text evidence="2">Belongs to the SUA5 family.</text>
</comment>
<evidence type="ECO:0000256" key="8">
    <source>
        <dbReference type="ARBA" id="ARBA00022741"/>
    </source>
</evidence>
<name>A0A8K2AH03_9CYAN</name>
<dbReference type="EC" id="2.7.7.87" evidence="3"/>
<proteinExistence type="inferred from homology"/>
<dbReference type="Proteomes" id="UP000607397">
    <property type="component" value="Unassembled WGS sequence"/>
</dbReference>
<keyword evidence="7" id="KW-0548">Nucleotidyltransferase</keyword>
<keyword evidence="5" id="KW-0808">Transferase</keyword>
<evidence type="ECO:0000313" key="14">
    <source>
        <dbReference type="Proteomes" id="UP000607397"/>
    </source>
</evidence>
<evidence type="ECO:0000256" key="5">
    <source>
        <dbReference type="ARBA" id="ARBA00022679"/>
    </source>
</evidence>
<protein>
    <recommendedName>
        <fullName evidence="10">L-threonylcarbamoyladenylate synthase</fullName>
        <ecNumber evidence="3">2.7.7.87</ecNumber>
    </recommendedName>
    <alternativeName>
        <fullName evidence="10">L-threonylcarbamoyladenylate synthase</fullName>
    </alternativeName>
</protein>
<evidence type="ECO:0000256" key="6">
    <source>
        <dbReference type="ARBA" id="ARBA00022694"/>
    </source>
</evidence>
<dbReference type="RefSeq" id="WP_161824251.1">
    <property type="nucleotide sequence ID" value="NZ_WVIC01000006.1"/>
</dbReference>
<dbReference type="Gene3D" id="3.90.870.10">
    <property type="entry name" value="DHBP synthase"/>
    <property type="match status" value="1"/>
</dbReference>